<evidence type="ECO:0008006" key="6">
    <source>
        <dbReference type="Google" id="ProtNLM"/>
    </source>
</evidence>
<dbReference type="GO" id="GO:0005524">
    <property type="term" value="F:ATP binding"/>
    <property type="evidence" value="ECO:0007669"/>
    <property type="project" value="UniProtKB-KW"/>
</dbReference>
<proteinExistence type="predicted"/>
<organism evidence="4 5">
    <name type="scientific">Dipteronia dyeriana</name>
    <dbReference type="NCBI Taxonomy" id="168575"/>
    <lineage>
        <taxon>Eukaryota</taxon>
        <taxon>Viridiplantae</taxon>
        <taxon>Streptophyta</taxon>
        <taxon>Embryophyta</taxon>
        <taxon>Tracheophyta</taxon>
        <taxon>Spermatophyta</taxon>
        <taxon>Magnoliopsida</taxon>
        <taxon>eudicotyledons</taxon>
        <taxon>Gunneridae</taxon>
        <taxon>Pentapetalae</taxon>
        <taxon>rosids</taxon>
        <taxon>malvids</taxon>
        <taxon>Sapindales</taxon>
        <taxon>Sapindaceae</taxon>
        <taxon>Hippocastanoideae</taxon>
        <taxon>Acereae</taxon>
        <taxon>Dipteronia</taxon>
    </lineage>
</organism>
<evidence type="ECO:0000256" key="1">
    <source>
        <dbReference type="ARBA" id="ARBA00022741"/>
    </source>
</evidence>
<dbReference type="GO" id="GO:0016301">
    <property type="term" value="F:kinase activity"/>
    <property type="evidence" value="ECO:0007669"/>
    <property type="project" value="TreeGrafter"/>
</dbReference>
<evidence type="ECO:0000256" key="3">
    <source>
        <dbReference type="SAM" id="SignalP"/>
    </source>
</evidence>
<gene>
    <name evidence="4" type="ORF">Ddye_030027</name>
</gene>
<dbReference type="AlphaFoldDB" id="A0AAD9WMA1"/>
<sequence>MAGASSLLLLVICHLSLLSWAEDLTGFNPKCPSLPCRYLGNISFPFTDRTHPECGLLMVDNCTDQLPTIQLGKDGPRFYIVEIRQDSTVVLGDQVNAEHSKKLGCGSLENFTLSSSPFYSFEIPSNVTIFKCINTTLDNPSNFPFKVCNDSSSIISYNLPTDKSSSPPVQCSVIQPQVIQTQNSVLLHNIFTGLFVLQVNVTAECFNCHSRRGRCQSGINGKFICSGAETGIKIYNSKVLGFAHG</sequence>
<keyword evidence="2" id="KW-0067">ATP-binding</keyword>
<feature type="signal peptide" evidence="3">
    <location>
        <begin position="1"/>
        <end position="21"/>
    </location>
</feature>
<protein>
    <recommendedName>
        <fullName evidence="6">Wall-associated receptor kinase galacturonan-binding domain-containing protein</fullName>
    </recommendedName>
</protein>
<name>A0AAD9WMA1_9ROSI</name>
<dbReference type="EMBL" id="JANJYI010000009">
    <property type="protein sequence ID" value="KAK2635235.1"/>
    <property type="molecule type" value="Genomic_DNA"/>
</dbReference>
<reference evidence="4" key="1">
    <citation type="journal article" date="2023" name="Plant J.">
        <title>Genome sequences and population genomics provide insights into the demographic history, inbreeding, and mutation load of two 'living fossil' tree species of Dipteronia.</title>
        <authorList>
            <person name="Feng Y."/>
            <person name="Comes H.P."/>
            <person name="Chen J."/>
            <person name="Zhu S."/>
            <person name="Lu R."/>
            <person name="Zhang X."/>
            <person name="Li P."/>
            <person name="Qiu J."/>
            <person name="Olsen K.M."/>
            <person name="Qiu Y."/>
        </authorList>
    </citation>
    <scope>NUCLEOTIDE SEQUENCE</scope>
    <source>
        <strain evidence="4">KIB01</strain>
    </source>
</reference>
<dbReference type="Proteomes" id="UP001280121">
    <property type="component" value="Unassembled WGS sequence"/>
</dbReference>
<keyword evidence="3" id="KW-0732">Signal</keyword>
<accession>A0AAD9WMA1</accession>
<dbReference type="PANTHER" id="PTHR46008:SF2">
    <property type="entry name" value="LEAF RUST 10 DISEASE-RESISTANCE LOCUS RECEPTOR-LIKE PROTEIN KINASE-LIKE 1.4"/>
    <property type="match status" value="1"/>
</dbReference>
<feature type="chain" id="PRO_5042046193" description="Wall-associated receptor kinase galacturonan-binding domain-containing protein" evidence="3">
    <location>
        <begin position="22"/>
        <end position="245"/>
    </location>
</feature>
<evidence type="ECO:0000256" key="2">
    <source>
        <dbReference type="ARBA" id="ARBA00022840"/>
    </source>
</evidence>
<evidence type="ECO:0000313" key="4">
    <source>
        <dbReference type="EMBL" id="KAK2635235.1"/>
    </source>
</evidence>
<evidence type="ECO:0000313" key="5">
    <source>
        <dbReference type="Proteomes" id="UP001280121"/>
    </source>
</evidence>
<dbReference type="PANTHER" id="PTHR46008">
    <property type="entry name" value="LEAF RUST 10 DISEASE-RESISTANCE LOCUS RECEPTOR-LIKE PROTEIN KINASE-LIKE 1.4"/>
    <property type="match status" value="1"/>
</dbReference>
<comment type="caution">
    <text evidence="4">The sequence shown here is derived from an EMBL/GenBank/DDBJ whole genome shotgun (WGS) entry which is preliminary data.</text>
</comment>
<keyword evidence="5" id="KW-1185">Reference proteome</keyword>
<keyword evidence="1" id="KW-0547">Nucleotide-binding</keyword>